<accession>A0A0F0KU53</accession>
<keyword evidence="4" id="KW-1185">Reference proteome</keyword>
<evidence type="ECO:0008006" key="5">
    <source>
        <dbReference type="Google" id="ProtNLM"/>
    </source>
</evidence>
<reference evidence="3 4" key="1">
    <citation type="submission" date="2015-02" db="EMBL/GenBank/DDBJ databases">
        <title>Draft genome sequences of ten Microbacterium spp. with emphasis on heavy metal contaminated environments.</title>
        <authorList>
            <person name="Corretto E."/>
        </authorList>
    </citation>
    <scope>NUCLEOTIDE SEQUENCE [LARGE SCALE GENOMIC DNA]</scope>
    <source>
        <strain evidence="3 4">DSM 12966</strain>
    </source>
</reference>
<dbReference type="Proteomes" id="UP000033572">
    <property type="component" value="Unassembled WGS sequence"/>
</dbReference>
<feature type="transmembrane region" description="Helical" evidence="2">
    <location>
        <begin position="145"/>
        <end position="166"/>
    </location>
</feature>
<keyword evidence="2" id="KW-0812">Transmembrane</keyword>
<feature type="transmembrane region" description="Helical" evidence="2">
    <location>
        <begin position="100"/>
        <end position="133"/>
    </location>
</feature>
<evidence type="ECO:0000256" key="1">
    <source>
        <dbReference type="SAM" id="MobiDB-lite"/>
    </source>
</evidence>
<evidence type="ECO:0000313" key="4">
    <source>
        <dbReference type="Proteomes" id="UP000033572"/>
    </source>
</evidence>
<organism evidence="3 4">
    <name type="scientific">Microbacterium foliorum</name>
    <dbReference type="NCBI Taxonomy" id="104336"/>
    <lineage>
        <taxon>Bacteria</taxon>
        <taxon>Bacillati</taxon>
        <taxon>Actinomycetota</taxon>
        <taxon>Actinomycetes</taxon>
        <taxon>Micrococcales</taxon>
        <taxon>Microbacteriaceae</taxon>
        <taxon>Microbacterium</taxon>
    </lineage>
</organism>
<protein>
    <recommendedName>
        <fullName evidence="5">DUF4190 domain-containing protein</fullName>
    </recommendedName>
</protein>
<dbReference type="GeneID" id="94443610"/>
<dbReference type="RefSeq" id="WP_045253396.1">
    <property type="nucleotide sequence ID" value="NZ_CAKKLS010000022.1"/>
</dbReference>
<dbReference type="AlphaFoldDB" id="A0A0F0KU53"/>
<sequence>MSDATRGADAAGTDPAAGRVVPPARIDIPSGEVERPTGAARLPGARRDGYTRLPTGPVGVEPVIVTGPMLDEVRRDTDWQPSTDTGTVTAAVDDTRLAPWALMAAIVALASSFFVGWGLPIAVISVVAAIMSLRRPVESRSIARWALVLGLCATVYSLGWLVWAGMQFERLG</sequence>
<keyword evidence="2" id="KW-1133">Transmembrane helix</keyword>
<keyword evidence="2" id="KW-0472">Membrane</keyword>
<comment type="caution">
    <text evidence="3">The sequence shown here is derived from an EMBL/GenBank/DDBJ whole genome shotgun (WGS) entry which is preliminary data.</text>
</comment>
<evidence type="ECO:0000256" key="2">
    <source>
        <dbReference type="SAM" id="Phobius"/>
    </source>
</evidence>
<evidence type="ECO:0000313" key="3">
    <source>
        <dbReference type="EMBL" id="KJL23645.1"/>
    </source>
</evidence>
<gene>
    <name evidence="3" type="ORF">RN50_00983</name>
</gene>
<dbReference type="PATRIC" id="fig|104336.4.peg.1007"/>
<dbReference type="EMBL" id="JYIU01000035">
    <property type="protein sequence ID" value="KJL23645.1"/>
    <property type="molecule type" value="Genomic_DNA"/>
</dbReference>
<proteinExistence type="predicted"/>
<feature type="compositionally biased region" description="Low complexity" evidence="1">
    <location>
        <begin position="1"/>
        <end position="19"/>
    </location>
</feature>
<name>A0A0F0KU53_9MICO</name>
<feature type="region of interest" description="Disordered" evidence="1">
    <location>
        <begin position="1"/>
        <end position="54"/>
    </location>
</feature>